<gene>
    <name evidence="3" type="ORF">K402DRAFT_463359</name>
</gene>
<name>A0A6G1H1A5_9PEZI</name>
<dbReference type="Proteomes" id="UP000800041">
    <property type="component" value="Unassembled WGS sequence"/>
</dbReference>
<accession>A0A6G1H1A5</accession>
<evidence type="ECO:0000313" key="4">
    <source>
        <dbReference type="Proteomes" id="UP000800041"/>
    </source>
</evidence>
<organism evidence="3 4">
    <name type="scientific">Aulographum hederae CBS 113979</name>
    <dbReference type="NCBI Taxonomy" id="1176131"/>
    <lineage>
        <taxon>Eukaryota</taxon>
        <taxon>Fungi</taxon>
        <taxon>Dikarya</taxon>
        <taxon>Ascomycota</taxon>
        <taxon>Pezizomycotina</taxon>
        <taxon>Dothideomycetes</taxon>
        <taxon>Pleosporomycetidae</taxon>
        <taxon>Aulographales</taxon>
        <taxon>Aulographaceae</taxon>
    </lineage>
</organism>
<reference evidence="3" key="1">
    <citation type="journal article" date="2020" name="Stud. Mycol.">
        <title>101 Dothideomycetes genomes: a test case for predicting lifestyles and emergence of pathogens.</title>
        <authorList>
            <person name="Haridas S."/>
            <person name="Albert R."/>
            <person name="Binder M."/>
            <person name="Bloem J."/>
            <person name="Labutti K."/>
            <person name="Salamov A."/>
            <person name="Andreopoulos B."/>
            <person name="Baker S."/>
            <person name="Barry K."/>
            <person name="Bills G."/>
            <person name="Bluhm B."/>
            <person name="Cannon C."/>
            <person name="Castanera R."/>
            <person name="Culley D."/>
            <person name="Daum C."/>
            <person name="Ezra D."/>
            <person name="Gonzalez J."/>
            <person name="Henrissat B."/>
            <person name="Kuo A."/>
            <person name="Liang C."/>
            <person name="Lipzen A."/>
            <person name="Lutzoni F."/>
            <person name="Magnuson J."/>
            <person name="Mondo S."/>
            <person name="Nolan M."/>
            <person name="Ohm R."/>
            <person name="Pangilinan J."/>
            <person name="Park H.-J."/>
            <person name="Ramirez L."/>
            <person name="Alfaro M."/>
            <person name="Sun H."/>
            <person name="Tritt A."/>
            <person name="Yoshinaga Y."/>
            <person name="Zwiers L.-H."/>
            <person name="Turgeon B."/>
            <person name="Goodwin S."/>
            <person name="Spatafora J."/>
            <person name="Crous P."/>
            <person name="Grigoriev I."/>
        </authorList>
    </citation>
    <scope>NUCLEOTIDE SEQUENCE</scope>
    <source>
        <strain evidence="3">CBS 113979</strain>
    </source>
</reference>
<protein>
    <submittedName>
        <fullName evidence="3">Uncharacterized protein</fullName>
    </submittedName>
</protein>
<evidence type="ECO:0000256" key="2">
    <source>
        <dbReference type="SAM" id="Phobius"/>
    </source>
</evidence>
<keyword evidence="2" id="KW-0812">Transmembrane</keyword>
<dbReference type="EMBL" id="ML977155">
    <property type="protein sequence ID" value="KAF1986844.1"/>
    <property type="molecule type" value="Genomic_DNA"/>
</dbReference>
<keyword evidence="2" id="KW-1133">Transmembrane helix</keyword>
<evidence type="ECO:0000256" key="1">
    <source>
        <dbReference type="SAM" id="MobiDB-lite"/>
    </source>
</evidence>
<feature type="transmembrane region" description="Helical" evidence="2">
    <location>
        <begin position="302"/>
        <end position="325"/>
    </location>
</feature>
<feature type="compositionally biased region" description="Low complexity" evidence="1">
    <location>
        <begin position="1"/>
        <end position="10"/>
    </location>
</feature>
<keyword evidence="4" id="KW-1185">Reference proteome</keyword>
<keyword evidence="2" id="KW-0472">Membrane</keyword>
<dbReference type="OrthoDB" id="5985073at2759"/>
<feature type="compositionally biased region" description="Low complexity" evidence="1">
    <location>
        <begin position="19"/>
        <end position="35"/>
    </location>
</feature>
<feature type="region of interest" description="Disordered" evidence="1">
    <location>
        <begin position="1"/>
        <end position="49"/>
    </location>
</feature>
<proteinExistence type="predicted"/>
<sequence>MSGAEPSQSSSPPPGGVVIGSRVISLDSPSSASPSASPPPGATPIAIGTFNSLDSSSSIAPSSSPAPGGVLIKIGTSPAVARPAPSSTSSAISYPQPTTAIPLTTTFTPPASCIENRLSMMPPPGWMIWANEPVPAPNVTVSDCYPREFLQSYTSVSSSVAGSSVVPAMSPLICPIGWCTMYAGDANYAACCPSGYQLHRPDTTFVSSRPGYGGTCYSDLTESSTVVLSAYNTEGAVNRQVWTASSSGAQAYAHVIDGYALTEPNLDCGITTTVTPDSSSSQSPIHNAIPPPHPSATLSGGAIAGIVVSSIAAASFIFLGIVLLLRRRHLAIKRAAVVDSVRELSGDRKDVVHEKGEWDRDGGEIGVVEMPGKDGDGVAELEGDGAVVGVAARDVKR</sequence>
<evidence type="ECO:0000313" key="3">
    <source>
        <dbReference type="EMBL" id="KAF1986844.1"/>
    </source>
</evidence>
<dbReference type="AlphaFoldDB" id="A0A6G1H1A5"/>